<keyword evidence="4" id="KW-1185">Reference proteome</keyword>
<dbReference type="PROSITE" id="PS50853">
    <property type="entry name" value="FN3"/>
    <property type="match status" value="5"/>
</dbReference>
<dbReference type="SUPFAM" id="SSF50952">
    <property type="entry name" value="Soluble quinoprotein glucose dehydrogenase"/>
    <property type="match status" value="1"/>
</dbReference>
<dbReference type="InterPro" id="IPR013783">
    <property type="entry name" value="Ig-like_fold"/>
</dbReference>
<reference evidence="3" key="1">
    <citation type="submission" date="2022-10" db="EMBL/GenBank/DDBJ databases">
        <title>Luteolibacter sp. GHJ8, whole genome shotgun sequencing project.</title>
        <authorList>
            <person name="Zhao G."/>
            <person name="Shen L."/>
        </authorList>
    </citation>
    <scope>NUCLEOTIDE SEQUENCE</scope>
    <source>
        <strain evidence="3">GHJ8</strain>
    </source>
</reference>
<dbReference type="Pfam" id="PF00754">
    <property type="entry name" value="F5_F8_type_C"/>
    <property type="match status" value="1"/>
</dbReference>
<evidence type="ECO:0000259" key="2">
    <source>
        <dbReference type="PROSITE" id="PS50853"/>
    </source>
</evidence>
<dbReference type="InterPro" id="IPR036116">
    <property type="entry name" value="FN3_sf"/>
</dbReference>
<dbReference type="Gene3D" id="2.60.120.260">
    <property type="entry name" value="Galactose-binding domain-like"/>
    <property type="match status" value="1"/>
</dbReference>
<feature type="domain" description="F5/8 type C" evidence="1">
    <location>
        <begin position="834"/>
        <end position="945"/>
    </location>
</feature>
<dbReference type="Gene3D" id="2.60.40.10">
    <property type="entry name" value="Immunoglobulins"/>
    <property type="match status" value="6"/>
</dbReference>
<dbReference type="PROSITE" id="PS50022">
    <property type="entry name" value="FA58C_3"/>
    <property type="match status" value="1"/>
</dbReference>
<dbReference type="RefSeq" id="WP_264514351.1">
    <property type="nucleotide sequence ID" value="NZ_JAPDDR010000007.1"/>
</dbReference>
<dbReference type="InterPro" id="IPR011042">
    <property type="entry name" value="6-blade_b-propeller_TolB-like"/>
</dbReference>
<dbReference type="InterPro" id="IPR000421">
    <property type="entry name" value="FA58C"/>
</dbReference>
<dbReference type="PANTHER" id="PTHR19328:SF75">
    <property type="entry name" value="ALDOSE SUGAR DEHYDROGENASE YLII"/>
    <property type="match status" value="1"/>
</dbReference>
<dbReference type="InterPro" id="IPR044048">
    <property type="entry name" value="Big_12"/>
</dbReference>
<dbReference type="Gene3D" id="2.120.10.30">
    <property type="entry name" value="TolB, C-terminal domain"/>
    <property type="match status" value="1"/>
</dbReference>
<sequence>MRPPRLLHSLGLCLYGFTQLTSVLPVSASALPGLNQPEPVGAYFNGVFPNSPPGDPSGWAVTNAFPNLTFTDPMMLAGIPGSSNLLVVGKNGQIWRFPNNPAATAGQKVLVADLTARVETSEDQGLYSLAFHPQFAQSGAPGQNKVYVCYNRRAVTGVDDNDRTYWTVSQFTWIPASGTLDTNSENILISQYDPHRFHNGGSMFFGDDTFLYITVGDGGLGGDALDNSQELRTGLFGGILRIDVNNDPTKSHPIRRQPTENPDWWLDHPDTIQPKPAEWPASHTQGYGIPNDNPWLDTNGLVLEEFYAIGLRSPHSAHFDPVTDEIWVGDVGEANREELVRVPKGGNCQWAYLEGTRPTSKTKPNPLTGTDVPPHYEYDHSQGASIIGGPRYRGTKWAEFLSGKVIFGDHVRGRIWSATVPASGAPVIQELYSSFDTGYKKGLCGFFTDSAGEIYIMNLAGSNNAAGKIMKLALPAVSAEPPQFLSQTGVFSNLATLATAPGVIPYDVPNPLWSDAAAKKRWVILPNDGTFNSAAEDIVFSPEGNWTFPAGTVFVKHFETNTDANNPSAIKRLETRFLVCTAGGGKYGFTYKWNATGTDAELLEQGDEDTYTYTQAGGGTEQRTWSFPSRGDCMICHNDVSGQALGFRTSHLNSDFHYSSTNRTANQLNTFNSLGAFSVSLTAAQLESYIESRALNDATAPLEHRVRSYLDTNCSHCHQPGGSGDGFDARIGTPLDLQNLINGIPQRFESLGPDGRYIAPGDTAHSAVFVRAGAVGNGDAMPPLAKNLAHTAGIAALQSYISGLDPDEFEFLPAPKARFIKLTSLAGTRHFASVREFEILDGEGVKIPVGQLSVHAFDSVDGASTSPDKAIDGLIGSSNHWQTDNKVTLPDGSEVNGPNHPHFITIDLGSLREFSGYTYYPRANSTQGRISQFKVEYSSDGSTWSLFHQGTWPTADPANPITYSLPYNKRAARCQMAGPVAPVEGSFDATIVFDMDVNDFTASDITVQNGTVTGLRGSGYYYVARITPDTYATQVNVSVAPNVVSPEGQGSLAPAPLAVGILPDQQPPSSPGSFAAVPASFSVDLSWSPSSDNRGVTEYQIRRNNTLIATIAGTSYTDNSLSPHTQYNYSVVALDQAGNASAPAQLGTTTLGDGEPPSVPGSLAGTPGLFSIQLAWNPSSDNMGVTDYQVWRGSTLIATVASPGYTDNNLQIATQYSYQVIALDAAGNASAPASVTLSTLADTQGPTSPGNFAATPALSSIQLSWSASTDNVDVTGYQLSRNGTPIATVTALSYTDNDLTPATAYTYVIRALDGSGNASGPVQLSTSTLADTQKPTLPTSLEASPGLLSVSLSWQASSDNLGVTGYQIKRNGSLIATVPSTGYTDNGLETETAYTYQVLAIDAAGNVSDPASVSTTTLSDEDPPATPGDLDGVPALTSIQLSWSASTDNLGVVGYQILRDDEPLVAVPGLSYTDTDLEPDTGYVYKVIAFDAAGNASVPAELSMATLADEDAPDAPTELAGAPDYETVHLTWAASDDNVGVTGYRIFRNGNQIATTAALAFTDTGRSRQTSYTYEVRAIDEAGNASLPATVAVTTLGFEDWLDQHNLAGETGSDSDHGGLSNLDEYYLGMDPNSSTDDLSFCLKTETQANNTVRVSYPVLKPVGSYHLHYSSDLADLYNVTKRVDTLTTAEIEAMSPAQRGNHSVDLPMTQARGFYLLIFEPPAP</sequence>
<evidence type="ECO:0000313" key="4">
    <source>
        <dbReference type="Proteomes" id="UP001165653"/>
    </source>
</evidence>
<feature type="domain" description="Fibronectin type-III" evidence="2">
    <location>
        <begin position="1334"/>
        <end position="1422"/>
    </location>
</feature>
<feature type="domain" description="Fibronectin type-III" evidence="2">
    <location>
        <begin position="1067"/>
        <end position="1154"/>
    </location>
</feature>
<dbReference type="EMBL" id="JAPDDR010000007">
    <property type="protein sequence ID" value="MCW1914817.1"/>
    <property type="molecule type" value="Genomic_DNA"/>
</dbReference>
<dbReference type="Pfam" id="PF19078">
    <property type="entry name" value="Big_12"/>
    <property type="match status" value="1"/>
</dbReference>
<dbReference type="SUPFAM" id="SSF49265">
    <property type="entry name" value="Fibronectin type III"/>
    <property type="match status" value="4"/>
</dbReference>
<evidence type="ECO:0000259" key="1">
    <source>
        <dbReference type="PROSITE" id="PS50022"/>
    </source>
</evidence>
<accession>A0ABT3G4N4</accession>
<feature type="domain" description="Fibronectin type-III" evidence="2">
    <location>
        <begin position="1423"/>
        <end position="1511"/>
    </location>
</feature>
<dbReference type="SUPFAM" id="SSF49785">
    <property type="entry name" value="Galactose-binding domain-like"/>
    <property type="match status" value="1"/>
</dbReference>
<dbReference type="CDD" id="cd00063">
    <property type="entry name" value="FN3"/>
    <property type="match status" value="4"/>
</dbReference>
<dbReference type="Pfam" id="PF00041">
    <property type="entry name" value="fn3"/>
    <property type="match status" value="1"/>
</dbReference>
<organism evidence="3 4">
    <name type="scientific">Luteolibacter rhizosphaerae</name>
    <dbReference type="NCBI Taxonomy" id="2989719"/>
    <lineage>
        <taxon>Bacteria</taxon>
        <taxon>Pseudomonadati</taxon>
        <taxon>Verrucomicrobiota</taxon>
        <taxon>Verrucomicrobiia</taxon>
        <taxon>Verrucomicrobiales</taxon>
        <taxon>Verrucomicrobiaceae</taxon>
        <taxon>Luteolibacter</taxon>
    </lineage>
</organism>
<proteinExistence type="predicted"/>
<dbReference type="Proteomes" id="UP001165653">
    <property type="component" value="Unassembled WGS sequence"/>
</dbReference>
<dbReference type="InterPro" id="IPR011041">
    <property type="entry name" value="Quinoprot_gluc/sorb_DH_b-prop"/>
</dbReference>
<comment type="caution">
    <text evidence="3">The sequence shown here is derived from an EMBL/GenBank/DDBJ whole genome shotgun (WGS) entry which is preliminary data.</text>
</comment>
<dbReference type="Pfam" id="PF07995">
    <property type="entry name" value="GSDH"/>
    <property type="match status" value="2"/>
</dbReference>
<dbReference type="InterPro" id="IPR008979">
    <property type="entry name" value="Galactose-bd-like_sf"/>
</dbReference>
<feature type="domain" description="Fibronectin type-III" evidence="2">
    <location>
        <begin position="1156"/>
        <end position="1243"/>
    </location>
</feature>
<name>A0ABT3G4N4_9BACT</name>
<dbReference type="PANTHER" id="PTHR19328">
    <property type="entry name" value="HEDGEHOG-INTERACTING PROTEIN"/>
    <property type="match status" value="1"/>
</dbReference>
<gene>
    <name evidence="3" type="ORF">OJ996_14615</name>
</gene>
<evidence type="ECO:0000313" key="3">
    <source>
        <dbReference type="EMBL" id="MCW1914817.1"/>
    </source>
</evidence>
<dbReference type="InterPro" id="IPR003961">
    <property type="entry name" value="FN3_dom"/>
</dbReference>
<dbReference type="InterPro" id="IPR012938">
    <property type="entry name" value="Glc/Sorbosone_DH"/>
</dbReference>
<feature type="domain" description="Fibronectin type-III" evidence="2">
    <location>
        <begin position="1245"/>
        <end position="1332"/>
    </location>
</feature>
<dbReference type="SMART" id="SM00060">
    <property type="entry name" value="FN3"/>
    <property type="match status" value="6"/>
</dbReference>
<protein>
    <submittedName>
        <fullName evidence="3">PQQ-dependent sugar dehydrogenase</fullName>
    </submittedName>
</protein>